<dbReference type="InterPro" id="IPR010618">
    <property type="entry name" value="RPF"/>
</dbReference>
<evidence type="ECO:0000256" key="2">
    <source>
        <dbReference type="ARBA" id="ARBA00022729"/>
    </source>
</evidence>
<comment type="caution">
    <text evidence="6">The sequence shown here is derived from an EMBL/GenBank/DDBJ whole genome shotgun (WGS) entry which is preliminary data.</text>
</comment>
<organism evidence="6 7">
    <name type="scientific">Corynebacterium pseudodiphtheriticum</name>
    <dbReference type="NCBI Taxonomy" id="37637"/>
    <lineage>
        <taxon>Bacteria</taxon>
        <taxon>Bacillati</taxon>
        <taxon>Actinomycetota</taxon>
        <taxon>Actinomycetes</taxon>
        <taxon>Mycobacteriales</taxon>
        <taxon>Corynebacteriaceae</taxon>
        <taxon>Corynebacterium</taxon>
    </lineage>
</organism>
<dbReference type="Pfam" id="PF03990">
    <property type="entry name" value="DUF348"/>
    <property type="match status" value="3"/>
</dbReference>
<keyword evidence="2" id="KW-0732">Signal</keyword>
<evidence type="ECO:0000259" key="4">
    <source>
        <dbReference type="PROSITE" id="PS51109"/>
    </source>
</evidence>
<dbReference type="Gene3D" id="2.20.230.10">
    <property type="entry name" value="Resuscitation-promoting factor rpfb"/>
    <property type="match status" value="1"/>
</dbReference>
<evidence type="ECO:0000256" key="3">
    <source>
        <dbReference type="ARBA" id="ARBA00022801"/>
    </source>
</evidence>
<feature type="domain" description="G5" evidence="4">
    <location>
        <begin position="212"/>
        <end position="292"/>
    </location>
</feature>
<dbReference type="Pfam" id="PF06737">
    <property type="entry name" value="Transglycosylas"/>
    <property type="match status" value="1"/>
</dbReference>
<dbReference type="Proteomes" id="UP001239759">
    <property type="component" value="Unassembled WGS sequence"/>
</dbReference>
<evidence type="ECO:0000256" key="1">
    <source>
        <dbReference type="ARBA" id="ARBA00010830"/>
    </source>
</evidence>
<evidence type="ECO:0000313" key="7">
    <source>
        <dbReference type="Proteomes" id="UP001224412"/>
    </source>
</evidence>
<name>A0AAP4BSA0_9CORY</name>
<evidence type="ECO:0000313" key="8">
    <source>
        <dbReference type="Proteomes" id="UP001239759"/>
    </source>
</evidence>
<sequence>MSTKKQIQRINSNASTPLRVATGGVVGALLVGGVVGLDAQKDIVVDANGEKIELSTFAGDVEAALADANVELSAHDVISPALSEGVHEGDTITVRTTKPVAVTIDGANKELTTTASTIGELRSEIDGLHRNAKLLANGKEVSGDDELTTGMKLEAVEPKIISITDGGKTVYTQQAVRTVGELLDIRDIHLGEFDRLHLPEDTALTTGMDIAIDRVHFEDELINEPIEPEVIYRDDANLPEGDEHVIEAGTMGNREVNLRKKFVNGHEESVERVDEREVAPAQKRVIARGTKPASPAASAPAAPAVAGGSVWDELAACESNGNWSINTGNGYHGGLQFNAGTWAAYGGTAYAPTADLATREQQIEIAKKTQAAQGWGAWPACTAKMGLR</sequence>
<reference evidence="6 8" key="1">
    <citation type="submission" date="2023-05" db="EMBL/GenBank/DDBJ databases">
        <title>Metabolic capabilities are highly conserved among human nasal-associated Corynebacterium species in pangenomic analyses.</title>
        <authorList>
            <person name="Tran T.H."/>
            <person name="Roberts A.Q."/>
            <person name="Escapa I.F."/>
            <person name="Gao W."/>
            <person name="Conlan S."/>
            <person name="Kong H."/>
            <person name="Segre J.A."/>
            <person name="Kelly M.S."/>
            <person name="Lemon K.P."/>
        </authorList>
    </citation>
    <scope>NUCLEOTIDE SEQUENCE</scope>
    <source>
        <strain evidence="6">KPL2773</strain>
        <strain evidence="5 8">KPL3772</strain>
    </source>
</reference>
<dbReference type="Proteomes" id="UP001224412">
    <property type="component" value="Unassembled WGS sequence"/>
</dbReference>
<dbReference type="SUPFAM" id="SSF53955">
    <property type="entry name" value="Lysozyme-like"/>
    <property type="match status" value="1"/>
</dbReference>
<dbReference type="Gene3D" id="1.10.530.10">
    <property type="match status" value="1"/>
</dbReference>
<dbReference type="EMBL" id="JASNUQ010000001">
    <property type="protein sequence ID" value="MDK4289196.1"/>
    <property type="molecule type" value="Genomic_DNA"/>
</dbReference>
<dbReference type="InterPro" id="IPR023346">
    <property type="entry name" value="Lysozyme-like_dom_sf"/>
</dbReference>
<dbReference type="Pfam" id="PF07501">
    <property type="entry name" value="G5"/>
    <property type="match status" value="1"/>
</dbReference>
<proteinExistence type="inferred from homology"/>
<dbReference type="SMART" id="SM01208">
    <property type="entry name" value="G5"/>
    <property type="match status" value="1"/>
</dbReference>
<dbReference type="GO" id="GO:0016787">
    <property type="term" value="F:hydrolase activity"/>
    <property type="evidence" value="ECO:0007669"/>
    <property type="project" value="UniProtKB-KW"/>
</dbReference>
<comment type="similarity">
    <text evidence="1">Belongs to the transglycosylase family. Rpf subfamily.</text>
</comment>
<keyword evidence="8" id="KW-1185">Reference proteome</keyword>
<protein>
    <submittedName>
        <fullName evidence="6">Transglycosylase family protein</fullName>
    </submittedName>
</protein>
<dbReference type="EMBL" id="JASNVH010000012">
    <property type="protein sequence ID" value="MDK4307505.1"/>
    <property type="molecule type" value="Genomic_DNA"/>
</dbReference>
<accession>A0AAP4BSA0</accession>
<dbReference type="InterPro" id="IPR007137">
    <property type="entry name" value="DUF348"/>
</dbReference>
<keyword evidence="3" id="KW-0378">Hydrolase</keyword>
<gene>
    <name evidence="5" type="ORF">QPX23_00365</name>
    <name evidence="6" type="ORF">QPX42_08135</name>
</gene>
<evidence type="ECO:0000313" key="6">
    <source>
        <dbReference type="EMBL" id="MDK4307505.1"/>
    </source>
</evidence>
<dbReference type="PROSITE" id="PS51109">
    <property type="entry name" value="G5"/>
    <property type="match status" value="1"/>
</dbReference>
<dbReference type="RefSeq" id="WP_023019754.1">
    <property type="nucleotide sequence ID" value="NZ_CP100362.1"/>
</dbReference>
<dbReference type="AlphaFoldDB" id="A0AAP4BSA0"/>
<evidence type="ECO:0000313" key="5">
    <source>
        <dbReference type="EMBL" id="MDK4289196.1"/>
    </source>
</evidence>
<dbReference type="InterPro" id="IPR011098">
    <property type="entry name" value="G5_dom"/>
</dbReference>
<dbReference type="CDD" id="cd13925">
    <property type="entry name" value="RPF"/>
    <property type="match status" value="1"/>
</dbReference>